<dbReference type="NCBIfam" id="NF002148">
    <property type="entry name" value="PRK00982.1-2"/>
    <property type="match status" value="1"/>
</dbReference>
<comment type="PTM">
    <text evidence="11">4'-phosphopantetheine is transferred from CoA to a specific serine of apo-ACP by acpS.</text>
</comment>
<dbReference type="GO" id="GO:0036104">
    <property type="term" value="P:Kdo2-lipid A biosynthetic process"/>
    <property type="evidence" value="ECO:0007669"/>
    <property type="project" value="UniProtKB-UniPathway"/>
</dbReference>
<dbReference type="UniPathway" id="UPA00094"/>
<dbReference type="InterPro" id="IPR036736">
    <property type="entry name" value="ACP-like_sf"/>
</dbReference>
<dbReference type="NCBIfam" id="NF002151">
    <property type="entry name" value="PRK00982.1-5"/>
    <property type="match status" value="1"/>
</dbReference>
<comment type="similarity">
    <text evidence="9">Belongs to the acyl carrier protein (ACP) family.</text>
</comment>
<gene>
    <name evidence="9" type="primary">acpP</name>
    <name evidence="13" type="ORF">C4617_03470</name>
</gene>
<comment type="pathway">
    <text evidence="9 11">Lipid metabolism; fatty acid biosynthesis.</text>
</comment>
<evidence type="ECO:0000256" key="11">
    <source>
        <dbReference type="RuleBase" id="RU003545"/>
    </source>
</evidence>
<dbReference type="InterPro" id="IPR009081">
    <property type="entry name" value="PP-bd_ACP"/>
</dbReference>
<keyword evidence="1 9" id="KW-0596">Phosphopantetheine</keyword>
<dbReference type="NCBIfam" id="TIGR00517">
    <property type="entry name" value="acyl_carrier"/>
    <property type="match status" value="1"/>
</dbReference>
<comment type="subcellular location">
    <subcellularLocation>
        <location evidence="9">Cytoplasm</location>
    </subcellularLocation>
</comment>
<dbReference type="NCBIfam" id="NF002150">
    <property type="entry name" value="PRK00982.1-4"/>
    <property type="match status" value="1"/>
</dbReference>
<evidence type="ECO:0000256" key="10">
    <source>
        <dbReference type="NCBIfam" id="TIGR00517"/>
    </source>
</evidence>
<dbReference type="GO" id="GO:0009245">
    <property type="term" value="P:lipid A biosynthetic process"/>
    <property type="evidence" value="ECO:0007669"/>
    <property type="project" value="TreeGrafter"/>
</dbReference>
<dbReference type="GO" id="GO:0016020">
    <property type="term" value="C:membrane"/>
    <property type="evidence" value="ECO:0007669"/>
    <property type="project" value="GOC"/>
</dbReference>
<keyword evidence="3 9" id="KW-0444">Lipid biosynthesis</keyword>
<keyword evidence="6 9" id="KW-0443">Lipid metabolism</keyword>
<name>A0A2T4VXH5_9HYPH</name>
<keyword evidence="2 9" id="KW-0963">Cytoplasm</keyword>
<dbReference type="SUPFAM" id="SSF47336">
    <property type="entry name" value="ACP-like"/>
    <property type="match status" value="1"/>
</dbReference>
<keyword evidence="4 9" id="KW-0597">Phosphoprotein</keyword>
<dbReference type="InterPro" id="IPR006162">
    <property type="entry name" value="Ppantetheine_attach_site"/>
</dbReference>
<evidence type="ECO:0000256" key="1">
    <source>
        <dbReference type="ARBA" id="ARBA00022450"/>
    </source>
</evidence>
<comment type="PTM">
    <text evidence="9">4'-phosphopantetheine is transferred from CoA to a specific serine of apo-ACP by AcpS. This modification is essential for activity because fatty acids are bound in thioester linkage to the sulfhydryl of the prosthetic group.</text>
</comment>
<dbReference type="PANTHER" id="PTHR20863">
    <property type="entry name" value="ACYL CARRIER PROTEIN"/>
    <property type="match status" value="1"/>
</dbReference>
<evidence type="ECO:0000259" key="12">
    <source>
        <dbReference type="PROSITE" id="PS50075"/>
    </source>
</evidence>
<sequence length="92" mass="10062">MTDNIANTDNVLDLVKSMVAQHLNVDPQTIVESSRFIEDLGADSLDTVEIVMAFEEKFGISIEEEASNTILTVGDAVKFITKKIEMNASKGD</sequence>
<keyword evidence="7 9" id="KW-0275">Fatty acid biosynthesis</keyword>
<comment type="caution">
    <text evidence="13">The sequence shown here is derived from an EMBL/GenBank/DDBJ whole genome shotgun (WGS) entry which is preliminary data.</text>
</comment>
<evidence type="ECO:0000313" key="13">
    <source>
        <dbReference type="EMBL" id="PTL86469.1"/>
    </source>
</evidence>
<dbReference type="PROSITE" id="PS00012">
    <property type="entry name" value="PHOSPHOPANTETHEINE"/>
    <property type="match status" value="1"/>
</dbReference>
<accession>A0A2T4VXH5</accession>
<dbReference type="PANTHER" id="PTHR20863:SF76">
    <property type="entry name" value="CARRIER DOMAIN-CONTAINING PROTEIN"/>
    <property type="match status" value="1"/>
</dbReference>
<dbReference type="GO" id="GO:0005829">
    <property type="term" value="C:cytosol"/>
    <property type="evidence" value="ECO:0007669"/>
    <property type="project" value="TreeGrafter"/>
</dbReference>
<organism evidence="13 14">
    <name type="scientific">Candidatus Liberibacter europaeus</name>
    <dbReference type="NCBI Taxonomy" id="744859"/>
    <lineage>
        <taxon>Bacteria</taxon>
        <taxon>Pseudomonadati</taxon>
        <taxon>Pseudomonadota</taxon>
        <taxon>Alphaproteobacteria</taxon>
        <taxon>Hyphomicrobiales</taxon>
        <taxon>Rhizobiaceae</taxon>
        <taxon>Liberibacter</taxon>
    </lineage>
</organism>
<evidence type="ECO:0000256" key="6">
    <source>
        <dbReference type="ARBA" id="ARBA00023098"/>
    </source>
</evidence>
<evidence type="ECO:0000256" key="7">
    <source>
        <dbReference type="ARBA" id="ARBA00023160"/>
    </source>
</evidence>
<feature type="domain" description="Carrier" evidence="12">
    <location>
        <begin position="9"/>
        <end position="84"/>
    </location>
</feature>
<dbReference type="GO" id="GO:0000036">
    <property type="term" value="F:acyl carrier activity"/>
    <property type="evidence" value="ECO:0007669"/>
    <property type="project" value="UniProtKB-UniRule"/>
</dbReference>
<dbReference type="Gene3D" id="1.10.1200.10">
    <property type="entry name" value="ACP-like"/>
    <property type="match status" value="1"/>
</dbReference>
<dbReference type="Pfam" id="PF00550">
    <property type="entry name" value="PP-binding"/>
    <property type="match status" value="1"/>
</dbReference>
<comment type="pathway">
    <text evidence="8">Glycolipid biosynthesis; KDO(2)-lipid A biosynthesis.</text>
</comment>
<evidence type="ECO:0000256" key="9">
    <source>
        <dbReference type="HAMAP-Rule" id="MF_01217"/>
    </source>
</evidence>
<protein>
    <recommendedName>
        <fullName evidence="9 10">Acyl carrier protein</fullName>
        <shortName evidence="9">ACP</shortName>
    </recommendedName>
</protein>
<dbReference type="PROSITE" id="PS50075">
    <property type="entry name" value="CARRIER"/>
    <property type="match status" value="1"/>
</dbReference>
<evidence type="ECO:0000313" key="14">
    <source>
        <dbReference type="Proteomes" id="UP000240811"/>
    </source>
</evidence>
<evidence type="ECO:0000256" key="2">
    <source>
        <dbReference type="ARBA" id="ARBA00022490"/>
    </source>
</evidence>
<keyword evidence="5 9" id="KW-0276">Fatty acid metabolism</keyword>
<dbReference type="AlphaFoldDB" id="A0A2T4VXH5"/>
<reference evidence="14" key="1">
    <citation type="submission" date="2018-02" db="EMBL/GenBank/DDBJ databases">
        <title>Genome sequence of Candidatus Liberibacter europaeus.</title>
        <authorList>
            <person name="Frampton R.A."/>
            <person name="Thompson S.M."/>
            <person name="David C."/>
            <person name="Addison S.M."/>
            <person name="Smith G.R."/>
        </authorList>
    </citation>
    <scope>NUCLEOTIDE SEQUENCE [LARGE SCALE GENOMIC DNA]</scope>
</reference>
<dbReference type="GO" id="GO:0000035">
    <property type="term" value="F:acyl binding"/>
    <property type="evidence" value="ECO:0007669"/>
    <property type="project" value="TreeGrafter"/>
</dbReference>
<evidence type="ECO:0000256" key="3">
    <source>
        <dbReference type="ARBA" id="ARBA00022516"/>
    </source>
</evidence>
<proteinExistence type="inferred from homology"/>
<comment type="function">
    <text evidence="9 11">Carrier of the growing fatty acid chain in fatty acid biosynthesis.</text>
</comment>
<evidence type="ECO:0000256" key="8">
    <source>
        <dbReference type="ARBA" id="ARBA00024328"/>
    </source>
</evidence>
<dbReference type="HAMAP" id="MF_01217">
    <property type="entry name" value="Acyl_carrier"/>
    <property type="match status" value="1"/>
</dbReference>
<evidence type="ECO:0000256" key="5">
    <source>
        <dbReference type="ARBA" id="ARBA00022832"/>
    </source>
</evidence>
<evidence type="ECO:0000256" key="4">
    <source>
        <dbReference type="ARBA" id="ARBA00022553"/>
    </source>
</evidence>
<feature type="modified residue" description="O-(pantetheine 4'-phosphoryl)serine" evidence="9">
    <location>
        <position position="44"/>
    </location>
</feature>
<dbReference type="Proteomes" id="UP000240811">
    <property type="component" value="Unassembled WGS sequence"/>
</dbReference>
<dbReference type="InterPro" id="IPR003231">
    <property type="entry name" value="ACP"/>
</dbReference>
<dbReference type="UniPathway" id="UPA00360"/>
<dbReference type="EMBL" id="PSQJ01000003">
    <property type="protein sequence ID" value="PTL86469.1"/>
    <property type="molecule type" value="Genomic_DNA"/>
</dbReference>